<dbReference type="Proteomes" id="UP000034883">
    <property type="component" value="Chromosome"/>
</dbReference>
<evidence type="ECO:0000313" key="2">
    <source>
        <dbReference type="Proteomes" id="UP000034883"/>
    </source>
</evidence>
<protein>
    <recommendedName>
        <fullName evidence="3">EcxA zinc-binding domain-containing protein</fullName>
    </recommendedName>
</protein>
<gene>
    <name evidence="1" type="ORF">DB32_001913</name>
</gene>
<organism evidence="1 2">
    <name type="scientific">Sandaracinus amylolyticus</name>
    <dbReference type="NCBI Taxonomy" id="927083"/>
    <lineage>
        <taxon>Bacteria</taxon>
        <taxon>Pseudomonadati</taxon>
        <taxon>Myxococcota</taxon>
        <taxon>Polyangia</taxon>
        <taxon>Polyangiales</taxon>
        <taxon>Sandaracinaceae</taxon>
        <taxon>Sandaracinus</taxon>
    </lineage>
</organism>
<reference evidence="1 2" key="1">
    <citation type="submission" date="2015-03" db="EMBL/GenBank/DDBJ databases">
        <title>Genome assembly of Sandaracinus amylolyticus DSM 53668.</title>
        <authorList>
            <person name="Sharma G."/>
            <person name="Subramanian S."/>
        </authorList>
    </citation>
    <scope>NUCLEOTIDE SEQUENCE [LARGE SCALE GENOMIC DNA]</scope>
    <source>
        <strain evidence="1 2">DSM 53668</strain>
    </source>
</reference>
<dbReference type="EMBL" id="CP011125">
    <property type="protein sequence ID" value="AKF04764.1"/>
    <property type="molecule type" value="Genomic_DNA"/>
</dbReference>
<evidence type="ECO:0008006" key="3">
    <source>
        <dbReference type="Google" id="ProtNLM"/>
    </source>
</evidence>
<keyword evidence="2" id="KW-1185">Reference proteome</keyword>
<name>A0A0F6SE87_9BACT</name>
<dbReference type="KEGG" id="samy:DB32_001913"/>
<accession>A0A0F6SE87</accession>
<proteinExistence type="predicted"/>
<dbReference type="STRING" id="927083.DB32_001913"/>
<evidence type="ECO:0000313" key="1">
    <source>
        <dbReference type="EMBL" id="AKF04764.1"/>
    </source>
</evidence>
<dbReference type="SUPFAM" id="SSF55486">
    <property type="entry name" value="Metalloproteases ('zincins'), catalytic domain"/>
    <property type="match status" value="1"/>
</dbReference>
<sequence length="1581" mass="177221">MHPKNLRTSEATTMITSKLRPLALLAALVAVAVSGCEPGPRIDRVQTNLIDKSVFEGEWWFTHTVVDLSDSESWAIGAAGAGAPWPGATANFDIASQSGVVGRIRWVVDENFLFAYRSSEIVQGSSADARDPEFRGQPLAAYRISGHFDVRQDFNPVTGEPGNVVSENTDRRWYDRRFVRVDWSQNLVTWGLFGASLEIDQLFGTFRRESVPLGVLDEGLCADPENPDARCDLPAEWAPQFVRLGDETACDPSGESEGACYRFLDEWPADQRDAVHYMSFVTQELWTPLQCVDALCETSIRITVRDAFLRIPPNHEYATETLANSEYDRFGIIRTESRTYTRGGEDRSTIGRRCDTNLDCDPGCDPEFGIECEVVCDTTQHVCVGGLTNELGETDFLTYYRLRHNFYSDSLRDQECIADWQCSGRYDGGTGANGGSVCDQHARRCTVPLHERPVRAVHYTLSADYPTYLTRSAFELVAQWNDAFMRGNREQREGRNIGGVTVPPPPTGARVAMQSADPTQYCYGRDGFLSPEVDRDTMDCAHVSNYFVRPEERNEENPFDCWIEGPADLASPTDFADYDVDSDGNEVVDAYEYRFRGSECMLVLDVNDCDRNPGAACQQLGDLRYQFFNYVSGAGAGWCGVMQPNQDPLTGEAIISPVNMGGLCLDSTSQVAINIWPILRGEQPADPLFEGEEIRQYFERLGRVRSPVGLAPGAAAGSDVGGGPRPSLPTDLHAHFEDVIETHAARVERLHGREARAQLLSERLQNIAGSGLERRFTDGVAMETFQPTRPAELQATSRLATGRTPTSVEQELVSRYGMSSPAQFADAVRDRASPARDAFLGDVMAERRREQLLGESGTCMLFENEYQLISQYGRYWANAFDGVALPTARIRWAQAFHRAVMQHELGHGLGLEHNFGATLDRDHYNPAYFNVEMSDDCEDLSGARRSCALPLMTEFDADRNGVLTDVETNVWLQEFQNIRSQRQERGLGNYTTSSTMDYPGDESDSMGIGFYDRGAVYFNYFNMIESFEGDPRHEEPGTSRDDLLRSDVNGRELWTWYRGGDQCRVDAQCPMAAGSSGLAPGQAVTQRCVSNPRYSSIPVPCGDLADPEAARHCICSNFDEDMVDYVAGAAYRPPSAPLDYYPVNYLFCSNSRLNDISWCSTFDAGESFLEVTANMRTAWESSYPTAYFRRFRRPFYAGSRATRWIPDAAKIYQHLLFRYYYETGFGSDAGPLGFDDQFMASVDSMNFLSYLAQLPDVGSYDYDATTDTYVHMGETPGMAGSEFTLEAGQGFHTWSAYQEGLQGFWRLERAGTFFDKLIALRALTIRDWGLSFTIDERYFINFYDLFPVEMTELFGGYVIDDPHWYAPRVTVDDGEATLEYVNWYRANCREAGTGALVPCRGPNTEVFPGSALGGTSNDVLRFYAAAFALSEFPVFYDSSWEQRLAVFKLGNADGFDIPDTQPDGDATCAFGTAIDAGHALCTDPLEADYIVYESNRLHVSYVAVKVRPRIEYNLEEEQLGFALLLEMTRNQQRIEELEALATRTPEQERELRNRQRELERNESFLETLIEVQRIFGITSWL</sequence>